<dbReference type="SUPFAM" id="SSF57196">
    <property type="entry name" value="EGF/Laminin"/>
    <property type="match status" value="1"/>
</dbReference>
<protein>
    <recommendedName>
        <fullName evidence="8">EGF-like domain-containing protein</fullName>
    </recommendedName>
</protein>
<evidence type="ECO:0000256" key="3">
    <source>
        <dbReference type="ARBA" id="ARBA00022536"/>
    </source>
</evidence>
<dbReference type="PROSITE" id="PS00010">
    <property type="entry name" value="ASX_HYDROXYL"/>
    <property type="match status" value="1"/>
</dbReference>
<keyword evidence="5" id="KW-1015">Disulfide bond</keyword>
<dbReference type="InterPro" id="IPR049883">
    <property type="entry name" value="NOTCH1_EGF-like"/>
</dbReference>
<evidence type="ECO:0000256" key="5">
    <source>
        <dbReference type="ARBA" id="ARBA00023157"/>
    </source>
</evidence>
<evidence type="ECO:0000256" key="1">
    <source>
        <dbReference type="ARBA" id="ARBA00004613"/>
    </source>
</evidence>
<dbReference type="PROSITE" id="PS50026">
    <property type="entry name" value="EGF_3"/>
    <property type="match status" value="1"/>
</dbReference>
<name>A0A8C1TUG2_CYPCA</name>
<comment type="subcellular location">
    <subcellularLocation>
        <location evidence="1">Secreted</location>
    </subcellularLocation>
</comment>
<dbReference type="AlphaFoldDB" id="A0A8C1TUG2"/>
<dbReference type="Proteomes" id="UP000694700">
    <property type="component" value="Unplaced"/>
</dbReference>
<dbReference type="PANTHER" id="PTHR47333:SF4">
    <property type="entry name" value="EGF-LIKE DOMAIN-CONTAINING PROTEIN"/>
    <property type="match status" value="1"/>
</dbReference>
<evidence type="ECO:0000256" key="6">
    <source>
        <dbReference type="ARBA" id="ARBA00023180"/>
    </source>
</evidence>
<dbReference type="FunFam" id="2.10.25.10:FF:000385">
    <property type="entry name" value="Hemicentin 1"/>
    <property type="match status" value="1"/>
</dbReference>
<keyword evidence="2" id="KW-0964">Secreted</keyword>
<evidence type="ECO:0000256" key="4">
    <source>
        <dbReference type="ARBA" id="ARBA00022729"/>
    </source>
</evidence>
<dbReference type="InterPro" id="IPR052080">
    <property type="entry name" value="vWF_C/EGF_Fibrillin"/>
</dbReference>
<dbReference type="InterPro" id="IPR018097">
    <property type="entry name" value="EGF_Ca-bd_CS"/>
</dbReference>
<dbReference type="PROSITE" id="PS01186">
    <property type="entry name" value="EGF_2"/>
    <property type="match status" value="1"/>
</dbReference>
<keyword evidence="4" id="KW-0732">Signal</keyword>
<dbReference type="SMART" id="SM00181">
    <property type="entry name" value="EGF"/>
    <property type="match status" value="1"/>
</dbReference>
<dbReference type="InterPro" id="IPR000742">
    <property type="entry name" value="EGF"/>
</dbReference>
<dbReference type="InterPro" id="IPR001881">
    <property type="entry name" value="EGF-like_Ca-bd_dom"/>
</dbReference>
<feature type="domain" description="EGF-like" evidence="8">
    <location>
        <begin position="7"/>
        <end position="47"/>
    </location>
</feature>
<dbReference type="GO" id="GO:0005509">
    <property type="term" value="F:calcium ion binding"/>
    <property type="evidence" value="ECO:0007669"/>
    <property type="project" value="InterPro"/>
</dbReference>
<evidence type="ECO:0000259" key="8">
    <source>
        <dbReference type="PROSITE" id="PS50026"/>
    </source>
</evidence>
<dbReference type="SMART" id="SM00179">
    <property type="entry name" value="EGF_CA"/>
    <property type="match status" value="1"/>
</dbReference>
<reference evidence="9" key="1">
    <citation type="submission" date="2025-08" db="UniProtKB">
        <authorList>
            <consortium name="Ensembl"/>
        </authorList>
    </citation>
    <scope>IDENTIFICATION</scope>
</reference>
<sequence>MTQQIQNVDECETGLAACAHSCRNTPGSFSCICNPGYELGSDGRKCYRELPFT</sequence>
<evidence type="ECO:0000256" key="7">
    <source>
        <dbReference type="PROSITE-ProRule" id="PRU00076"/>
    </source>
</evidence>
<dbReference type="Ensembl" id="ENSCCRT00015027858.1">
    <property type="protein sequence ID" value="ENSCCRP00015026910.1"/>
    <property type="gene ID" value="ENSCCRG00015011374.1"/>
</dbReference>
<comment type="caution">
    <text evidence="7">Lacks conserved residue(s) required for the propagation of feature annotation.</text>
</comment>
<dbReference type="Gene3D" id="2.10.25.10">
    <property type="entry name" value="Laminin"/>
    <property type="match status" value="1"/>
</dbReference>
<organism evidence="9 10">
    <name type="scientific">Cyprinus carpio</name>
    <name type="common">Common carp</name>
    <dbReference type="NCBI Taxonomy" id="7962"/>
    <lineage>
        <taxon>Eukaryota</taxon>
        <taxon>Metazoa</taxon>
        <taxon>Chordata</taxon>
        <taxon>Craniata</taxon>
        <taxon>Vertebrata</taxon>
        <taxon>Euteleostomi</taxon>
        <taxon>Actinopterygii</taxon>
        <taxon>Neopterygii</taxon>
        <taxon>Teleostei</taxon>
        <taxon>Ostariophysi</taxon>
        <taxon>Cypriniformes</taxon>
        <taxon>Cyprinidae</taxon>
        <taxon>Cyprininae</taxon>
        <taxon>Cyprinus</taxon>
    </lineage>
</organism>
<dbReference type="PANTHER" id="PTHR47333">
    <property type="entry name" value="VON WILLEBRAND FACTOR C AND EGF DOMAIN-CONTAINING PROTEIN"/>
    <property type="match status" value="1"/>
</dbReference>
<dbReference type="GO" id="GO:0005576">
    <property type="term" value="C:extracellular region"/>
    <property type="evidence" value="ECO:0007669"/>
    <property type="project" value="UniProtKB-SubCell"/>
</dbReference>
<evidence type="ECO:0000313" key="9">
    <source>
        <dbReference type="Ensembl" id="ENSCCRP00015026910.1"/>
    </source>
</evidence>
<dbReference type="InterPro" id="IPR000152">
    <property type="entry name" value="EGF-type_Asp/Asn_hydroxyl_site"/>
</dbReference>
<proteinExistence type="predicted"/>
<dbReference type="Pfam" id="PF07645">
    <property type="entry name" value="EGF_CA"/>
    <property type="match status" value="1"/>
</dbReference>
<dbReference type="PROSITE" id="PS01187">
    <property type="entry name" value="EGF_CA"/>
    <property type="match status" value="1"/>
</dbReference>
<evidence type="ECO:0000256" key="2">
    <source>
        <dbReference type="ARBA" id="ARBA00022525"/>
    </source>
</evidence>
<keyword evidence="6" id="KW-0325">Glycoprotein</keyword>
<keyword evidence="3 7" id="KW-0245">EGF-like domain</keyword>
<accession>A0A8C1TUG2</accession>
<evidence type="ECO:0000313" key="10">
    <source>
        <dbReference type="Proteomes" id="UP000694700"/>
    </source>
</evidence>